<proteinExistence type="inferred from homology"/>
<dbReference type="Pfam" id="PF08327">
    <property type="entry name" value="AHSA1"/>
    <property type="match status" value="1"/>
</dbReference>
<comment type="similarity">
    <text evidence="1">Belongs to the AHA1 family.</text>
</comment>
<dbReference type="AlphaFoldDB" id="A0A660LFH5"/>
<name>A0A660LFH5_9ACTN</name>
<dbReference type="RefSeq" id="WP_121252387.1">
    <property type="nucleotide sequence ID" value="NZ_RBIL01000001.1"/>
</dbReference>
<sequence length="168" mass="19118">MDPITAHVVIDRPREEIFEYLADIANHPEFCDHFMKEWRLTRVESYGRGAGARFKLDAPLDRFAWGDMTFIEMQPPYQIVAAGRGGKFNRNETWTTWTLTPSGGATRVEVTTESAPKLPTDRFIETVTGRRAWYTRNLKKALGRLQGNLEDNDERATDRGVRATVGGL</sequence>
<keyword evidence="4" id="KW-1185">Reference proteome</keyword>
<gene>
    <name evidence="3" type="ORF">C8N24_3752</name>
</gene>
<dbReference type="SUPFAM" id="SSF55961">
    <property type="entry name" value="Bet v1-like"/>
    <property type="match status" value="1"/>
</dbReference>
<dbReference type="InterPro" id="IPR013538">
    <property type="entry name" value="ASHA1/2-like_C"/>
</dbReference>
<reference evidence="3 4" key="1">
    <citation type="submission" date="2018-10" db="EMBL/GenBank/DDBJ databases">
        <title>Genomic Encyclopedia of Archaeal and Bacterial Type Strains, Phase II (KMG-II): from individual species to whole genera.</title>
        <authorList>
            <person name="Goeker M."/>
        </authorList>
    </citation>
    <scope>NUCLEOTIDE SEQUENCE [LARGE SCALE GENOMIC DNA]</scope>
    <source>
        <strain evidence="3 4">DSM 14954</strain>
    </source>
</reference>
<dbReference type="Gene3D" id="3.30.530.20">
    <property type="match status" value="1"/>
</dbReference>
<feature type="domain" description="Activator of Hsp90 ATPase homologue 1/2-like C-terminal" evidence="2">
    <location>
        <begin position="12"/>
        <end position="142"/>
    </location>
</feature>
<evidence type="ECO:0000259" key="2">
    <source>
        <dbReference type="Pfam" id="PF08327"/>
    </source>
</evidence>
<evidence type="ECO:0000256" key="1">
    <source>
        <dbReference type="ARBA" id="ARBA00006817"/>
    </source>
</evidence>
<evidence type="ECO:0000313" key="3">
    <source>
        <dbReference type="EMBL" id="RKQ93877.1"/>
    </source>
</evidence>
<dbReference type="OrthoDB" id="5951835at2"/>
<evidence type="ECO:0000313" key="4">
    <source>
        <dbReference type="Proteomes" id="UP000278962"/>
    </source>
</evidence>
<dbReference type="InterPro" id="IPR023393">
    <property type="entry name" value="START-like_dom_sf"/>
</dbReference>
<accession>A0A660LFH5</accession>
<dbReference type="Proteomes" id="UP000278962">
    <property type="component" value="Unassembled WGS sequence"/>
</dbReference>
<protein>
    <submittedName>
        <fullName evidence="3">Uncharacterized protein YndB with AHSA1/START domain</fullName>
    </submittedName>
</protein>
<dbReference type="EMBL" id="RBIL01000001">
    <property type="protein sequence ID" value="RKQ93877.1"/>
    <property type="molecule type" value="Genomic_DNA"/>
</dbReference>
<comment type="caution">
    <text evidence="3">The sequence shown here is derived from an EMBL/GenBank/DDBJ whole genome shotgun (WGS) entry which is preliminary data.</text>
</comment>
<organism evidence="3 4">
    <name type="scientific">Solirubrobacter pauli</name>
    <dbReference type="NCBI Taxonomy" id="166793"/>
    <lineage>
        <taxon>Bacteria</taxon>
        <taxon>Bacillati</taxon>
        <taxon>Actinomycetota</taxon>
        <taxon>Thermoleophilia</taxon>
        <taxon>Solirubrobacterales</taxon>
        <taxon>Solirubrobacteraceae</taxon>
        <taxon>Solirubrobacter</taxon>
    </lineage>
</organism>